<dbReference type="InterPro" id="IPR001137">
    <property type="entry name" value="Glyco_hydro_11"/>
</dbReference>
<dbReference type="InterPro" id="IPR013320">
    <property type="entry name" value="ConA-like_dom_sf"/>
</dbReference>
<dbReference type="Pfam" id="PF00457">
    <property type="entry name" value="Glyco_hydro_11"/>
    <property type="match status" value="1"/>
</dbReference>
<dbReference type="PRINTS" id="PR00911">
    <property type="entry name" value="GLHYDRLASE11"/>
</dbReference>
<dbReference type="PROSITE" id="PS51761">
    <property type="entry name" value="GH11_3"/>
    <property type="match status" value="1"/>
</dbReference>
<dbReference type="GO" id="GO:0031176">
    <property type="term" value="F:endo-1,4-beta-xylanase activity"/>
    <property type="evidence" value="ECO:0007669"/>
    <property type="project" value="UniProtKB-UniRule"/>
</dbReference>
<reference evidence="17 18" key="1">
    <citation type="journal article" date="2018" name="Sci. Rep.">
        <title>Comparative genomics provides insights into the lifestyle and reveals functional heterogeneity of dark septate endophytic fungi.</title>
        <authorList>
            <person name="Knapp D.G."/>
            <person name="Nemeth J.B."/>
            <person name="Barry K."/>
            <person name="Hainaut M."/>
            <person name="Henrissat B."/>
            <person name="Johnson J."/>
            <person name="Kuo A."/>
            <person name="Lim J.H.P."/>
            <person name="Lipzen A."/>
            <person name="Nolan M."/>
            <person name="Ohm R.A."/>
            <person name="Tamas L."/>
            <person name="Grigoriev I.V."/>
            <person name="Spatafora J.W."/>
            <person name="Nagy L.G."/>
            <person name="Kovacs G.M."/>
        </authorList>
    </citation>
    <scope>NUCLEOTIDE SEQUENCE [LARGE SCALE GENOMIC DNA]</scope>
    <source>
        <strain evidence="17 18">DSE2036</strain>
    </source>
</reference>
<evidence type="ECO:0000256" key="2">
    <source>
        <dbReference type="ARBA" id="ARBA00004613"/>
    </source>
</evidence>
<evidence type="ECO:0000256" key="5">
    <source>
        <dbReference type="ARBA" id="ARBA00012590"/>
    </source>
</evidence>
<evidence type="ECO:0000313" key="18">
    <source>
        <dbReference type="Proteomes" id="UP000244855"/>
    </source>
</evidence>
<evidence type="ECO:0000256" key="1">
    <source>
        <dbReference type="ARBA" id="ARBA00000681"/>
    </source>
</evidence>
<dbReference type="GO" id="GO:0045493">
    <property type="term" value="P:xylan catabolic process"/>
    <property type="evidence" value="ECO:0007669"/>
    <property type="project" value="UniProtKB-UniRule"/>
</dbReference>
<dbReference type="Gene3D" id="2.60.120.180">
    <property type="match status" value="1"/>
</dbReference>
<evidence type="ECO:0000256" key="14">
    <source>
        <dbReference type="RuleBase" id="RU362015"/>
    </source>
</evidence>
<evidence type="ECO:0000256" key="9">
    <source>
        <dbReference type="ARBA" id="ARBA00022801"/>
    </source>
</evidence>
<evidence type="ECO:0000256" key="4">
    <source>
        <dbReference type="ARBA" id="ARBA00007792"/>
    </source>
</evidence>
<feature type="active site" description="Proton donor" evidence="13">
    <location>
        <position position="204"/>
    </location>
</feature>
<organism evidence="17 18">
    <name type="scientific">Periconia macrospinosa</name>
    <dbReference type="NCBI Taxonomy" id="97972"/>
    <lineage>
        <taxon>Eukaryota</taxon>
        <taxon>Fungi</taxon>
        <taxon>Dikarya</taxon>
        <taxon>Ascomycota</taxon>
        <taxon>Pezizomycotina</taxon>
        <taxon>Dothideomycetes</taxon>
        <taxon>Pleosporomycetidae</taxon>
        <taxon>Pleosporales</taxon>
        <taxon>Massarineae</taxon>
        <taxon>Periconiaceae</taxon>
        <taxon>Periconia</taxon>
    </lineage>
</organism>
<evidence type="ECO:0000256" key="6">
    <source>
        <dbReference type="ARBA" id="ARBA00022525"/>
    </source>
</evidence>
<dbReference type="SUPFAM" id="SSF49899">
    <property type="entry name" value="Concanavalin A-like lectins/glucanases"/>
    <property type="match status" value="1"/>
</dbReference>
<keyword evidence="6" id="KW-0964">Secreted</keyword>
<keyword evidence="8 15" id="KW-0732">Signal</keyword>
<dbReference type="EC" id="3.2.1.8" evidence="5 13"/>
<dbReference type="OrthoDB" id="2115822at2759"/>
<sequence length="239" mass="26508">MLFHTFSVSLVLATLTSAFPFESLFEKRQNAPNSVQNWSNDFADVNFTLGSGGSFSTTWNNRPGGNFVVGRGYRPARDMLFNYTGTFSVNGWAYLALYGWTTDPLVEYYVIEASKSLGDHNPSDNASATQYGTLQSDGATYEIWQKERINAPSIIGDHTDFQQYWSIRTSMHSGGTINTGNHFRAWEAAGLKLGKQNYMVMGIEGQQGRGSATITVGVAPTTRMPETTTSTYRSIRRTQ</sequence>
<dbReference type="InterPro" id="IPR013319">
    <property type="entry name" value="GH11/12"/>
</dbReference>
<dbReference type="Proteomes" id="UP000244855">
    <property type="component" value="Unassembled WGS sequence"/>
</dbReference>
<evidence type="ECO:0000256" key="7">
    <source>
        <dbReference type="ARBA" id="ARBA00022651"/>
    </source>
</evidence>
<feature type="chain" id="PRO_5016177873" description="Endo-1,4-beta-xylanase" evidence="15">
    <location>
        <begin position="19"/>
        <end position="239"/>
    </location>
</feature>
<dbReference type="GO" id="GO:0005576">
    <property type="term" value="C:extracellular region"/>
    <property type="evidence" value="ECO:0007669"/>
    <property type="project" value="UniProtKB-SubCell"/>
</dbReference>
<evidence type="ECO:0000256" key="10">
    <source>
        <dbReference type="ARBA" id="ARBA00023277"/>
    </source>
</evidence>
<dbReference type="FunFam" id="2.60.120.180:FF:000002">
    <property type="entry name" value="Endo-1,4-beta-xylanase A"/>
    <property type="match status" value="1"/>
</dbReference>
<keyword evidence="12 13" id="KW-0624">Polysaccharide degradation</keyword>
<dbReference type="PANTHER" id="PTHR46828">
    <property type="entry name" value="ENDO-1,4-BETA-XYLANASE A-RELATED"/>
    <property type="match status" value="1"/>
</dbReference>
<keyword evidence="18" id="KW-1185">Reference proteome</keyword>
<name>A0A2V1D8M7_9PLEO</name>
<keyword evidence="7 13" id="KW-0858">Xylan degradation</keyword>
<evidence type="ECO:0000256" key="13">
    <source>
        <dbReference type="PROSITE-ProRule" id="PRU01097"/>
    </source>
</evidence>
<evidence type="ECO:0000256" key="15">
    <source>
        <dbReference type="SAM" id="SignalP"/>
    </source>
</evidence>
<keyword evidence="9 13" id="KW-0378">Hydrolase</keyword>
<feature type="active site" description="Nucleophile" evidence="13">
    <location>
        <position position="107"/>
    </location>
</feature>
<dbReference type="UniPathway" id="UPA00114"/>
<feature type="signal peptide" evidence="15">
    <location>
        <begin position="1"/>
        <end position="18"/>
    </location>
</feature>
<accession>A0A2V1D8M7</accession>
<feature type="domain" description="GH11" evidence="16">
    <location>
        <begin position="21"/>
        <end position="217"/>
    </location>
</feature>
<comment type="similarity">
    <text evidence="4 13 14">Belongs to the glycosyl hydrolase 11 (cellulase G) family.</text>
</comment>
<evidence type="ECO:0000256" key="8">
    <source>
        <dbReference type="ARBA" id="ARBA00022729"/>
    </source>
</evidence>
<dbReference type="InterPro" id="IPR033123">
    <property type="entry name" value="GH11_dom"/>
</dbReference>
<dbReference type="EMBL" id="KZ805582">
    <property type="protein sequence ID" value="PVH93554.1"/>
    <property type="molecule type" value="Genomic_DNA"/>
</dbReference>
<protein>
    <recommendedName>
        <fullName evidence="5 13">Endo-1,4-beta-xylanase</fullName>
        <ecNumber evidence="5 13">3.2.1.8</ecNumber>
    </recommendedName>
</protein>
<comment type="pathway">
    <text evidence="3 13 14">Glycan degradation; xylan degradation.</text>
</comment>
<evidence type="ECO:0000256" key="11">
    <source>
        <dbReference type="ARBA" id="ARBA00023295"/>
    </source>
</evidence>
<evidence type="ECO:0000313" key="17">
    <source>
        <dbReference type="EMBL" id="PVH93554.1"/>
    </source>
</evidence>
<gene>
    <name evidence="17" type="ORF">DM02DRAFT_695689</name>
</gene>
<evidence type="ECO:0000256" key="3">
    <source>
        <dbReference type="ARBA" id="ARBA00004851"/>
    </source>
</evidence>
<keyword evidence="11 13" id="KW-0326">Glycosidase</keyword>
<dbReference type="PANTHER" id="PTHR46828:SF2">
    <property type="entry name" value="ENDO-1,4-BETA-XYLANASE A-RELATED"/>
    <property type="match status" value="1"/>
</dbReference>
<dbReference type="AlphaFoldDB" id="A0A2V1D8M7"/>
<evidence type="ECO:0000256" key="12">
    <source>
        <dbReference type="ARBA" id="ARBA00023326"/>
    </source>
</evidence>
<keyword evidence="10 13" id="KW-0119">Carbohydrate metabolism</keyword>
<proteinExistence type="inferred from homology"/>
<comment type="catalytic activity">
    <reaction evidence="1 13 14">
        <text>Endohydrolysis of (1-&gt;4)-beta-D-xylosidic linkages in xylans.</text>
        <dbReference type="EC" id="3.2.1.8"/>
    </reaction>
</comment>
<evidence type="ECO:0000259" key="16">
    <source>
        <dbReference type="PROSITE" id="PS51761"/>
    </source>
</evidence>
<comment type="subcellular location">
    <subcellularLocation>
        <location evidence="2">Secreted</location>
    </subcellularLocation>
</comment>